<dbReference type="HOGENOM" id="CLU_069908_0_2_1"/>
<dbReference type="FunFam" id="3.15.10.30:FF:000001">
    <property type="entry name" value="Takeout-like protein 1"/>
    <property type="match status" value="1"/>
</dbReference>
<dbReference type="Gene3D" id="3.15.10.30">
    <property type="entry name" value="Haemolymph juvenile hormone binding protein"/>
    <property type="match status" value="1"/>
</dbReference>
<protein>
    <submittedName>
        <fullName evidence="5">Protein takeout-like Protein</fullName>
    </submittedName>
</protein>
<dbReference type="InterPro" id="IPR038606">
    <property type="entry name" value="To_sf"/>
</dbReference>
<proteinExistence type="inferred from homology"/>
<dbReference type="EMBL" id="KQ971345">
    <property type="protein sequence ID" value="EFA05352.1"/>
    <property type="molecule type" value="Genomic_DNA"/>
</dbReference>
<dbReference type="GO" id="GO:0007623">
    <property type="term" value="P:circadian rhythm"/>
    <property type="evidence" value="ECO:0000318"/>
    <property type="project" value="GO_Central"/>
</dbReference>
<dbReference type="Pfam" id="PF06585">
    <property type="entry name" value="JHBP"/>
    <property type="match status" value="1"/>
</dbReference>
<dbReference type="InterPro" id="IPR010562">
    <property type="entry name" value="Haemolymph_juvenile_hormone-bd"/>
</dbReference>
<evidence type="ECO:0000256" key="3">
    <source>
        <dbReference type="ARBA" id="ARBA00060902"/>
    </source>
</evidence>
<dbReference type="Proteomes" id="UP000007266">
    <property type="component" value="Linkage group 6"/>
</dbReference>
<keyword evidence="1 4" id="KW-0732">Signal</keyword>
<dbReference type="PANTHER" id="PTHR11008">
    <property type="entry name" value="PROTEIN TAKEOUT-LIKE PROTEIN"/>
    <property type="match status" value="1"/>
</dbReference>
<dbReference type="KEGG" id="tca:663271"/>
<evidence type="ECO:0000313" key="5">
    <source>
        <dbReference type="EMBL" id="EFA05352.1"/>
    </source>
</evidence>
<dbReference type="PhylomeDB" id="D2A5D3"/>
<name>D2A5D3_TRICA</name>
<accession>D2A5D3</accession>
<evidence type="ECO:0000313" key="6">
    <source>
        <dbReference type="Proteomes" id="UP000007266"/>
    </source>
</evidence>
<feature type="signal peptide" evidence="4">
    <location>
        <begin position="1"/>
        <end position="16"/>
    </location>
</feature>
<comment type="similarity">
    <text evidence="3">Belongs to the TO family.</text>
</comment>
<dbReference type="eggNOG" id="ENOG502S3CX">
    <property type="taxonomic scope" value="Eukaryota"/>
</dbReference>
<keyword evidence="6" id="KW-1185">Reference proteome</keyword>
<dbReference type="OMA" id="EADYKIN"/>
<reference evidence="5 6" key="1">
    <citation type="journal article" date="2008" name="Nature">
        <title>The genome of the model beetle and pest Tribolium castaneum.</title>
        <authorList>
            <consortium name="Tribolium Genome Sequencing Consortium"/>
            <person name="Richards S."/>
            <person name="Gibbs R.A."/>
            <person name="Weinstock G.M."/>
            <person name="Brown S.J."/>
            <person name="Denell R."/>
            <person name="Beeman R.W."/>
            <person name="Gibbs R."/>
            <person name="Beeman R.W."/>
            <person name="Brown S.J."/>
            <person name="Bucher G."/>
            <person name="Friedrich M."/>
            <person name="Grimmelikhuijzen C.J."/>
            <person name="Klingler M."/>
            <person name="Lorenzen M."/>
            <person name="Richards S."/>
            <person name="Roth S."/>
            <person name="Schroder R."/>
            <person name="Tautz D."/>
            <person name="Zdobnov E.M."/>
            <person name="Muzny D."/>
            <person name="Gibbs R.A."/>
            <person name="Weinstock G.M."/>
            <person name="Attaway T."/>
            <person name="Bell S."/>
            <person name="Buhay C.J."/>
            <person name="Chandrabose M.N."/>
            <person name="Chavez D."/>
            <person name="Clerk-Blankenburg K.P."/>
            <person name="Cree A."/>
            <person name="Dao M."/>
            <person name="Davis C."/>
            <person name="Chacko J."/>
            <person name="Dinh H."/>
            <person name="Dugan-Rocha S."/>
            <person name="Fowler G."/>
            <person name="Garner T.T."/>
            <person name="Garnes J."/>
            <person name="Gnirke A."/>
            <person name="Hawes A."/>
            <person name="Hernandez J."/>
            <person name="Hines S."/>
            <person name="Holder M."/>
            <person name="Hume J."/>
            <person name="Jhangiani S.N."/>
            <person name="Joshi V."/>
            <person name="Khan Z.M."/>
            <person name="Jackson L."/>
            <person name="Kovar C."/>
            <person name="Kowis A."/>
            <person name="Lee S."/>
            <person name="Lewis L.R."/>
            <person name="Margolis J."/>
            <person name="Morgan M."/>
            <person name="Nazareth L.V."/>
            <person name="Nguyen N."/>
            <person name="Okwuonu G."/>
            <person name="Parker D."/>
            <person name="Richards S."/>
            <person name="Ruiz S.J."/>
            <person name="Santibanez J."/>
            <person name="Savard J."/>
            <person name="Scherer S.E."/>
            <person name="Schneider B."/>
            <person name="Sodergren E."/>
            <person name="Tautz D."/>
            <person name="Vattahil S."/>
            <person name="Villasana D."/>
            <person name="White C.S."/>
            <person name="Wright R."/>
            <person name="Park Y."/>
            <person name="Beeman R.W."/>
            <person name="Lord J."/>
            <person name="Oppert B."/>
            <person name="Lorenzen M."/>
            <person name="Brown S."/>
            <person name="Wang L."/>
            <person name="Savard J."/>
            <person name="Tautz D."/>
            <person name="Richards S."/>
            <person name="Weinstock G."/>
            <person name="Gibbs R.A."/>
            <person name="Liu Y."/>
            <person name="Worley K."/>
            <person name="Weinstock G."/>
            <person name="Elsik C.G."/>
            <person name="Reese J.T."/>
            <person name="Elhaik E."/>
            <person name="Landan G."/>
            <person name="Graur D."/>
            <person name="Arensburger P."/>
            <person name="Atkinson P."/>
            <person name="Beeman R.W."/>
            <person name="Beidler J."/>
            <person name="Brown S.J."/>
            <person name="Demuth J.P."/>
            <person name="Drury D.W."/>
            <person name="Du Y.Z."/>
            <person name="Fujiwara H."/>
            <person name="Lorenzen M."/>
            <person name="Maselli V."/>
            <person name="Osanai M."/>
            <person name="Park Y."/>
            <person name="Robertson H.M."/>
            <person name="Tu Z."/>
            <person name="Wang J.J."/>
            <person name="Wang S."/>
            <person name="Richards S."/>
            <person name="Song H."/>
            <person name="Zhang L."/>
            <person name="Sodergren E."/>
            <person name="Werner D."/>
            <person name="Stanke M."/>
            <person name="Morgenstern B."/>
            <person name="Solovyev V."/>
            <person name="Kosarev P."/>
            <person name="Brown G."/>
            <person name="Chen H.C."/>
            <person name="Ermolaeva O."/>
            <person name="Hlavina W."/>
            <person name="Kapustin Y."/>
            <person name="Kiryutin B."/>
            <person name="Kitts P."/>
            <person name="Maglott D."/>
            <person name="Pruitt K."/>
            <person name="Sapojnikov V."/>
            <person name="Souvorov A."/>
            <person name="Mackey A.J."/>
            <person name="Waterhouse R.M."/>
            <person name="Wyder S."/>
            <person name="Zdobnov E.M."/>
            <person name="Zdobnov E.M."/>
            <person name="Wyder S."/>
            <person name="Kriventseva E.V."/>
            <person name="Kadowaki T."/>
            <person name="Bork P."/>
            <person name="Aranda M."/>
            <person name="Bao R."/>
            <person name="Beermann A."/>
            <person name="Berns N."/>
            <person name="Bolognesi R."/>
            <person name="Bonneton F."/>
            <person name="Bopp D."/>
            <person name="Brown S.J."/>
            <person name="Bucher G."/>
            <person name="Butts T."/>
            <person name="Chaumot A."/>
            <person name="Denell R.E."/>
            <person name="Ferrier D.E."/>
            <person name="Friedrich M."/>
            <person name="Gordon C.M."/>
            <person name="Jindra M."/>
            <person name="Klingler M."/>
            <person name="Lan Q."/>
            <person name="Lattorff H.M."/>
            <person name="Laudet V."/>
            <person name="von Levetsow C."/>
            <person name="Liu Z."/>
            <person name="Lutz R."/>
            <person name="Lynch J.A."/>
            <person name="da Fonseca R.N."/>
            <person name="Posnien N."/>
            <person name="Reuter R."/>
            <person name="Roth S."/>
            <person name="Savard J."/>
            <person name="Schinko J.B."/>
            <person name="Schmitt C."/>
            <person name="Schoppmeier M."/>
            <person name="Schroder R."/>
            <person name="Shippy T.D."/>
            <person name="Simonnet F."/>
            <person name="Marques-Souza H."/>
            <person name="Tautz D."/>
            <person name="Tomoyasu Y."/>
            <person name="Trauner J."/>
            <person name="Van der Zee M."/>
            <person name="Vervoort M."/>
            <person name="Wittkopp N."/>
            <person name="Wimmer E.A."/>
            <person name="Yang X."/>
            <person name="Jones A.K."/>
            <person name="Sattelle D.B."/>
            <person name="Ebert P.R."/>
            <person name="Nelson D."/>
            <person name="Scott J.G."/>
            <person name="Beeman R.W."/>
            <person name="Muthukrishnan S."/>
            <person name="Kramer K.J."/>
            <person name="Arakane Y."/>
            <person name="Beeman R.W."/>
            <person name="Zhu Q."/>
            <person name="Hogenkamp D."/>
            <person name="Dixit R."/>
            <person name="Oppert B."/>
            <person name="Jiang H."/>
            <person name="Zou Z."/>
            <person name="Marshall J."/>
            <person name="Elpidina E."/>
            <person name="Vinokurov K."/>
            <person name="Oppert C."/>
            <person name="Zou Z."/>
            <person name="Evans J."/>
            <person name="Lu Z."/>
            <person name="Zhao P."/>
            <person name="Sumathipala N."/>
            <person name="Altincicek B."/>
            <person name="Vilcinskas A."/>
            <person name="Williams M."/>
            <person name="Hultmark D."/>
            <person name="Hetru C."/>
            <person name="Jiang H."/>
            <person name="Grimmelikhuijzen C.J."/>
            <person name="Hauser F."/>
            <person name="Cazzamali G."/>
            <person name="Williamson M."/>
            <person name="Park Y."/>
            <person name="Li B."/>
            <person name="Tanaka Y."/>
            <person name="Predel R."/>
            <person name="Neupert S."/>
            <person name="Schachtner J."/>
            <person name="Verleyen P."/>
            <person name="Raible F."/>
            <person name="Bork P."/>
            <person name="Friedrich M."/>
            <person name="Walden K.K."/>
            <person name="Robertson H.M."/>
            <person name="Angeli S."/>
            <person name="Foret S."/>
            <person name="Bucher G."/>
            <person name="Schuetz S."/>
            <person name="Maleszka R."/>
            <person name="Wimmer E.A."/>
            <person name="Beeman R.W."/>
            <person name="Lorenzen M."/>
            <person name="Tomoyasu Y."/>
            <person name="Miller S.C."/>
            <person name="Grossmann D."/>
            <person name="Bucher G."/>
        </authorList>
    </citation>
    <scope>NUCLEOTIDE SEQUENCE [LARGE SCALE GENOMIC DNA]</scope>
    <source>
        <strain evidence="5 6">Georgia GA2</strain>
    </source>
</reference>
<evidence type="ECO:0000256" key="2">
    <source>
        <dbReference type="ARBA" id="ARBA00023108"/>
    </source>
</evidence>
<evidence type="ECO:0000256" key="4">
    <source>
        <dbReference type="SAM" id="SignalP"/>
    </source>
</evidence>
<keyword evidence="2" id="KW-0090">Biological rhythms</keyword>
<gene>
    <name evidence="5" type="primary">AUGUSTUS-3.0.2_15517</name>
    <name evidence="5" type="ORF">TcasGA2_TC015517</name>
</gene>
<dbReference type="PANTHER" id="PTHR11008:SF32">
    <property type="entry name" value="CIRCADIAN CLOCK-CONTROLLED PROTEIN DAYWAKE-RELATED"/>
    <property type="match status" value="1"/>
</dbReference>
<dbReference type="OrthoDB" id="8182977at2759"/>
<organism evidence="5 6">
    <name type="scientific">Tribolium castaneum</name>
    <name type="common">Red flour beetle</name>
    <dbReference type="NCBI Taxonomy" id="7070"/>
    <lineage>
        <taxon>Eukaryota</taxon>
        <taxon>Metazoa</taxon>
        <taxon>Ecdysozoa</taxon>
        <taxon>Arthropoda</taxon>
        <taxon>Hexapoda</taxon>
        <taxon>Insecta</taxon>
        <taxon>Pterygota</taxon>
        <taxon>Neoptera</taxon>
        <taxon>Endopterygota</taxon>
        <taxon>Coleoptera</taxon>
        <taxon>Polyphaga</taxon>
        <taxon>Cucujiformia</taxon>
        <taxon>Tenebrionidae</taxon>
        <taxon>Tenebrionidae incertae sedis</taxon>
        <taxon>Tribolium</taxon>
    </lineage>
</organism>
<evidence type="ECO:0000256" key="1">
    <source>
        <dbReference type="ARBA" id="ARBA00022729"/>
    </source>
</evidence>
<dbReference type="InParanoid" id="D2A5D3"/>
<dbReference type="GO" id="GO:0005615">
    <property type="term" value="C:extracellular space"/>
    <property type="evidence" value="ECO:0000318"/>
    <property type="project" value="GO_Central"/>
</dbReference>
<sequence>MSAILLVVLVFGSTFAKTLPPEIIKCRKSDPNLNQCLDKYVMEDVRKLAMGNRDLGISQLEPLLIPEVTLGQASKDTLQQVYKNVKIHGITSATIKNSKVNFTQGSCYWSYDSLTPVVRMEADYKINGKLLIFTLNGEGKCNNTFWDVEGANHFKCERYTKKGKTHLRMTEHVFKFNPKKVIFSYDNIINGNEQLSQQIMKTINENSLTVYADFGAAIEQVMATVWSQNINEVFARVPEEELFLP</sequence>
<dbReference type="SMART" id="SM00700">
    <property type="entry name" value="JHBP"/>
    <property type="match status" value="1"/>
</dbReference>
<dbReference type="AlphaFoldDB" id="D2A5D3"/>
<reference evidence="5 6" key="2">
    <citation type="journal article" date="2010" name="Nucleic Acids Res.">
        <title>BeetleBase in 2010: revisions to provide comprehensive genomic information for Tribolium castaneum.</title>
        <authorList>
            <person name="Kim H.S."/>
            <person name="Murphy T."/>
            <person name="Xia J."/>
            <person name="Caragea D."/>
            <person name="Park Y."/>
            <person name="Beeman R.W."/>
            <person name="Lorenzen M.D."/>
            <person name="Butcher S."/>
            <person name="Manak J.R."/>
            <person name="Brown S.J."/>
        </authorList>
    </citation>
    <scope>GENOME REANNOTATION</scope>
    <source>
        <strain evidence="5 6">Georgia GA2</strain>
    </source>
</reference>
<feature type="chain" id="PRO_5003027508" evidence="4">
    <location>
        <begin position="17"/>
        <end position="245"/>
    </location>
</feature>